<reference evidence="11 12" key="1">
    <citation type="submission" date="2022-12" db="EMBL/GenBank/DDBJ databases">
        <title>Chromosome-scale assembly of the Ensete ventricosum genome.</title>
        <authorList>
            <person name="Dussert Y."/>
            <person name="Stocks J."/>
            <person name="Wendawek A."/>
            <person name="Woldeyes F."/>
            <person name="Nichols R.A."/>
            <person name="Borrell J.S."/>
        </authorList>
    </citation>
    <scope>NUCLEOTIDE SEQUENCE [LARGE SCALE GENOMIC DNA]</scope>
    <source>
        <strain evidence="12">cv. Maze</strain>
        <tissue evidence="11">Seeds</tissue>
    </source>
</reference>
<dbReference type="Pfam" id="PF00225">
    <property type="entry name" value="Kinesin"/>
    <property type="match status" value="1"/>
</dbReference>
<dbReference type="PROSITE" id="PS50067">
    <property type="entry name" value="KINESIN_MOTOR_2"/>
    <property type="match status" value="1"/>
</dbReference>
<keyword evidence="12" id="KW-1185">Reference proteome</keyword>
<feature type="coiled-coil region" evidence="8">
    <location>
        <begin position="155"/>
        <end position="182"/>
    </location>
</feature>
<feature type="compositionally biased region" description="Basic and acidic residues" evidence="9">
    <location>
        <begin position="800"/>
        <end position="810"/>
    </location>
</feature>
<evidence type="ECO:0000256" key="6">
    <source>
        <dbReference type="ARBA" id="ARBA00023175"/>
    </source>
</evidence>
<evidence type="ECO:0000313" key="11">
    <source>
        <dbReference type="EMBL" id="KAJ8491548.1"/>
    </source>
</evidence>
<dbReference type="PANTHER" id="PTHR47972">
    <property type="entry name" value="KINESIN-LIKE PROTEIN KLP-3"/>
    <property type="match status" value="1"/>
</dbReference>
<dbReference type="PANTHER" id="PTHR47972:SF23">
    <property type="entry name" value="KINESIN MOTOR DOMAIN-CONTAINING PROTEIN"/>
    <property type="match status" value="1"/>
</dbReference>
<evidence type="ECO:0000256" key="2">
    <source>
        <dbReference type="ARBA" id="ARBA00022701"/>
    </source>
</evidence>
<comment type="caution">
    <text evidence="11">The sequence shown here is derived from an EMBL/GenBank/DDBJ whole genome shotgun (WGS) entry which is preliminary data.</text>
</comment>
<evidence type="ECO:0000256" key="5">
    <source>
        <dbReference type="ARBA" id="ARBA00023054"/>
    </source>
</evidence>
<keyword evidence="4 7" id="KW-0067">ATP-binding</keyword>
<evidence type="ECO:0000256" key="8">
    <source>
        <dbReference type="SAM" id="Coils"/>
    </source>
</evidence>
<dbReference type="GO" id="GO:0003777">
    <property type="term" value="F:microtubule motor activity"/>
    <property type="evidence" value="ECO:0007669"/>
    <property type="project" value="InterPro"/>
</dbReference>
<dbReference type="AlphaFoldDB" id="A0AAV8R746"/>
<keyword evidence="3 7" id="KW-0547">Nucleotide-binding</keyword>
<keyword evidence="2" id="KW-0493">Microtubule</keyword>
<comment type="similarity">
    <text evidence="1">Belongs to the TRAFAC class myosin-kinesin ATPase superfamily. Kinesin family. KIN-14 subfamily.</text>
</comment>
<dbReference type="SUPFAM" id="SSF52540">
    <property type="entry name" value="P-loop containing nucleoside triphosphate hydrolases"/>
    <property type="match status" value="1"/>
</dbReference>
<dbReference type="Proteomes" id="UP001222027">
    <property type="component" value="Unassembled WGS sequence"/>
</dbReference>
<dbReference type="FunFam" id="3.40.850.10:FF:000074">
    <property type="entry name" value="p-loop containing nucleoside triphosphate hydrolase superfamily protein"/>
    <property type="match status" value="1"/>
</dbReference>
<evidence type="ECO:0000256" key="3">
    <source>
        <dbReference type="ARBA" id="ARBA00022741"/>
    </source>
</evidence>
<dbReference type="PRINTS" id="PR00380">
    <property type="entry name" value="KINESINHEAVY"/>
</dbReference>
<accession>A0AAV8R746</accession>
<feature type="region of interest" description="Disordered" evidence="9">
    <location>
        <begin position="791"/>
        <end position="814"/>
    </location>
</feature>
<name>A0AAV8R746_ENSVE</name>
<evidence type="ECO:0000256" key="9">
    <source>
        <dbReference type="SAM" id="MobiDB-lite"/>
    </source>
</evidence>
<dbReference type="InterPro" id="IPR027417">
    <property type="entry name" value="P-loop_NTPase"/>
</dbReference>
<feature type="coiled-coil region" evidence="8">
    <location>
        <begin position="522"/>
        <end position="556"/>
    </location>
</feature>
<evidence type="ECO:0000313" key="12">
    <source>
        <dbReference type="Proteomes" id="UP001222027"/>
    </source>
</evidence>
<proteinExistence type="inferred from homology"/>
<evidence type="ECO:0000256" key="7">
    <source>
        <dbReference type="PROSITE-ProRule" id="PRU00283"/>
    </source>
</evidence>
<dbReference type="InterPro" id="IPR001752">
    <property type="entry name" value="Kinesin_motor_dom"/>
</dbReference>
<evidence type="ECO:0000256" key="1">
    <source>
        <dbReference type="ARBA" id="ARBA00010899"/>
    </source>
</evidence>
<organism evidence="11 12">
    <name type="scientific">Ensete ventricosum</name>
    <name type="common">Abyssinian banana</name>
    <name type="synonym">Musa ensete</name>
    <dbReference type="NCBI Taxonomy" id="4639"/>
    <lineage>
        <taxon>Eukaryota</taxon>
        <taxon>Viridiplantae</taxon>
        <taxon>Streptophyta</taxon>
        <taxon>Embryophyta</taxon>
        <taxon>Tracheophyta</taxon>
        <taxon>Spermatophyta</taxon>
        <taxon>Magnoliopsida</taxon>
        <taxon>Liliopsida</taxon>
        <taxon>Zingiberales</taxon>
        <taxon>Musaceae</taxon>
        <taxon>Ensete</taxon>
    </lineage>
</organism>
<dbReference type="SMART" id="SM00129">
    <property type="entry name" value="KISc"/>
    <property type="match status" value="1"/>
</dbReference>
<gene>
    <name evidence="11" type="ORF">OPV22_013269</name>
</gene>
<dbReference type="InterPro" id="IPR036961">
    <property type="entry name" value="Kinesin_motor_dom_sf"/>
</dbReference>
<dbReference type="GO" id="GO:0007018">
    <property type="term" value="P:microtubule-based movement"/>
    <property type="evidence" value="ECO:0007669"/>
    <property type="project" value="InterPro"/>
</dbReference>
<feature type="domain" description="Kinesin motor" evidence="10">
    <location>
        <begin position="189"/>
        <end position="511"/>
    </location>
</feature>
<keyword evidence="5 8" id="KW-0175">Coiled coil</keyword>
<evidence type="ECO:0000259" key="10">
    <source>
        <dbReference type="PROSITE" id="PS50067"/>
    </source>
</evidence>
<keyword evidence="6 7" id="KW-0505">Motor protein</keyword>
<dbReference type="EMBL" id="JAQQAF010000004">
    <property type="protein sequence ID" value="KAJ8491548.1"/>
    <property type="molecule type" value="Genomic_DNA"/>
</dbReference>
<dbReference type="GO" id="GO:0005524">
    <property type="term" value="F:ATP binding"/>
    <property type="evidence" value="ECO:0007669"/>
    <property type="project" value="UniProtKB-UniRule"/>
</dbReference>
<dbReference type="InterPro" id="IPR027640">
    <property type="entry name" value="Kinesin-like_fam"/>
</dbReference>
<dbReference type="GO" id="GO:0005874">
    <property type="term" value="C:microtubule"/>
    <property type="evidence" value="ECO:0007669"/>
    <property type="project" value="UniProtKB-KW"/>
</dbReference>
<sequence length="935" mass="105458">MFMNAVDQTEPCILMANSKEEDAYFKLEWCDCDATGFRGWKAIFLRPLRGWVNNVSQFSSSLSRICLIQNFDWGKTMKNEPVMMPLRTELFRVCKSSIQKTTWSKMDEPEGVEPICCIIKDMQSSNLKGDLQVKSKKFEKMKHTDCEESNNSPCVSKIQEALASLNVQLKELSIQRRQALNDFLDLKGNIRVFCRVRPFLPDEICGYARRVLASDTTKLFLRIADNKNKQYSFDKVFHPQSTQEEVFSEIEPVIKSAMDGYNACIFAYGQTGTGKTYSMEGVPSNPGIVPRGIRAIFEQALESNYTFQFTFSMLEIYMGTLRDLLVPQSTKQRVHKACLSIQMNSLGGIEIENLVSIKVSNFEQVKRLYNLGSRSRSTASTKSNSKSSRSHCLTCISLTCSAAPERQKETNKIWMVDLGGSERLLKTQATGRRLEEGKAINLSLSALGDVISALQHKKNHVPYRNSKLTQVLRDSLGSDSKTLMFVHVSPKEEDLCETICSLGFATRVRSIHLESEKSPELQAKKEVEMDKLQQTITELESEQKDVQREIGRLNERLTLLMGFDQSNDVHAKGSLTVTEDLHFNGEVDLHNAKGFERTSPSLPRFMKPTICSKQKTGSVYLSSTGTRKKSSIPSKMKSMSTSYAIQGHGADDDTECSQGTSEYEIKQVIFPEQEKSPRSSTTSLHDGCFNDGSIQVKEINKIKRFTEDWLHLQTTGQTRTHNVGGKRIFAIPVDKRNIMCKQQNRVIYCNQAEIQNFSKKNSGSTKKTNLNGVDSLKSIVLDEARRFNVCSPTDVEDTQPDQKQDHDQVAAERTGGQVQEDLTVLTGTPGFRENSISVDSYSEDCSRPEQQDNKEESCMLFRTPRRSLFAIHSLQPDQHTDLKESMIHITSCHDEEQGTNGLFLKTIQRLWASVLLGLGIQSLGLGCDFFHGLLR</sequence>
<dbReference type="Gene3D" id="3.40.850.10">
    <property type="entry name" value="Kinesin motor domain"/>
    <property type="match status" value="1"/>
</dbReference>
<protein>
    <recommendedName>
        <fullName evidence="10">Kinesin motor domain-containing protein</fullName>
    </recommendedName>
</protein>
<dbReference type="GO" id="GO:0008017">
    <property type="term" value="F:microtubule binding"/>
    <property type="evidence" value="ECO:0007669"/>
    <property type="project" value="InterPro"/>
</dbReference>
<evidence type="ECO:0000256" key="4">
    <source>
        <dbReference type="ARBA" id="ARBA00022840"/>
    </source>
</evidence>
<feature type="binding site" evidence="7">
    <location>
        <begin position="269"/>
        <end position="276"/>
    </location>
    <ligand>
        <name>ATP</name>
        <dbReference type="ChEBI" id="CHEBI:30616"/>
    </ligand>
</feature>